<proteinExistence type="inferred from homology"/>
<accession>A0A4P6MA62</accession>
<evidence type="ECO:0000256" key="5">
    <source>
        <dbReference type="HAMAP-Rule" id="MF_00081"/>
    </source>
</evidence>
<evidence type="ECO:0000256" key="4">
    <source>
        <dbReference type="ARBA" id="ARBA00023163"/>
    </source>
</evidence>
<dbReference type="PIRSF" id="PIRSF005485">
    <property type="entry name" value="HrcA"/>
    <property type="match status" value="1"/>
</dbReference>
<dbReference type="InterPro" id="IPR021153">
    <property type="entry name" value="HrcA_C"/>
</dbReference>
<dbReference type="Gene3D" id="3.30.450.40">
    <property type="match status" value="1"/>
</dbReference>
<gene>
    <name evidence="5 7" type="primary">hrcA</name>
    <name evidence="7" type="ORF">EXT02_00400</name>
</gene>
<evidence type="ECO:0000256" key="3">
    <source>
        <dbReference type="ARBA" id="ARBA00023016"/>
    </source>
</evidence>
<dbReference type="GO" id="GO:0045892">
    <property type="term" value="P:negative regulation of DNA-templated transcription"/>
    <property type="evidence" value="ECO:0007669"/>
    <property type="project" value="UniProtKB-UniRule"/>
</dbReference>
<evidence type="ECO:0000259" key="6">
    <source>
        <dbReference type="Pfam" id="PF01628"/>
    </source>
</evidence>
<dbReference type="NCBIfam" id="TIGR00331">
    <property type="entry name" value="hrcA"/>
    <property type="match status" value="1"/>
</dbReference>
<dbReference type="SUPFAM" id="SSF46785">
    <property type="entry name" value="Winged helix' DNA-binding domain"/>
    <property type="match status" value="1"/>
</dbReference>
<keyword evidence="2 5" id="KW-0805">Transcription regulation</keyword>
<comment type="similarity">
    <text evidence="5">Belongs to the HrcA family.</text>
</comment>
<evidence type="ECO:0000313" key="8">
    <source>
        <dbReference type="Proteomes" id="UP000289726"/>
    </source>
</evidence>
<dbReference type="Gene3D" id="1.10.10.10">
    <property type="entry name" value="Winged helix-like DNA-binding domain superfamily/Winged helix DNA-binding domain"/>
    <property type="match status" value="1"/>
</dbReference>
<keyword evidence="3 5" id="KW-0346">Stress response</keyword>
<dbReference type="InterPro" id="IPR036388">
    <property type="entry name" value="WH-like_DNA-bd_sf"/>
</dbReference>
<dbReference type="InterPro" id="IPR002571">
    <property type="entry name" value="HrcA"/>
</dbReference>
<feature type="domain" description="Heat-inducible transcription repressor HrcA C-terminal" evidence="6">
    <location>
        <begin position="108"/>
        <end position="327"/>
    </location>
</feature>
<dbReference type="Gene3D" id="3.30.390.60">
    <property type="entry name" value="Heat-inducible transcription repressor hrca homolog, domain 3"/>
    <property type="match status" value="1"/>
</dbReference>
<keyword evidence="1 5" id="KW-0678">Repressor</keyword>
<keyword evidence="8" id="KW-1185">Reference proteome</keyword>
<dbReference type="InterPro" id="IPR036390">
    <property type="entry name" value="WH_DNA-bd_sf"/>
</dbReference>
<comment type="function">
    <text evidence="5">Negative regulator of class I heat shock genes (grpE-dnaK-dnaJ and groELS operons). Prevents heat-shock induction of these operons.</text>
</comment>
<dbReference type="EMBL" id="CP035949">
    <property type="protein sequence ID" value="QBF23690.1"/>
    <property type="molecule type" value="Genomic_DNA"/>
</dbReference>
<dbReference type="InterPro" id="IPR023120">
    <property type="entry name" value="WHTH_transcript_rep_HrcA_IDD"/>
</dbReference>
<evidence type="ECO:0000256" key="2">
    <source>
        <dbReference type="ARBA" id="ARBA00023015"/>
    </source>
</evidence>
<dbReference type="PANTHER" id="PTHR34824:SF1">
    <property type="entry name" value="HEAT-INDUCIBLE TRANSCRIPTION REPRESSOR HRCA"/>
    <property type="match status" value="1"/>
</dbReference>
<protein>
    <recommendedName>
        <fullName evidence="5">Heat-inducible transcription repressor HrcA</fullName>
    </recommendedName>
</protein>
<reference evidence="7 8" key="1">
    <citation type="submission" date="2019-02" db="EMBL/GenBank/DDBJ databases">
        <title>Draft Genome Sequence of Maize Bushy Stunt-like Phytoplasma group 16SrI-B (Aster yellows) in South Africa.</title>
        <authorList>
            <person name="Coetzee B."/>
            <person name="Douglas-Smit N."/>
            <person name="Maree H.J."/>
            <person name="Burger J.T."/>
            <person name="Kruger K."/>
            <person name="Pietersen G."/>
        </authorList>
    </citation>
    <scope>NUCLEOTIDE SEQUENCE [LARGE SCALE GENOMIC DNA]</scope>
    <source>
        <strain evidence="7 8">De Villa</strain>
    </source>
</reference>
<dbReference type="InterPro" id="IPR029016">
    <property type="entry name" value="GAF-like_dom_sf"/>
</dbReference>
<organism evidence="7 8">
    <name type="scientific">'Catharanthus roseus' aster yellows phytoplasma</name>
    <dbReference type="NCBI Taxonomy" id="1193712"/>
    <lineage>
        <taxon>Bacteria</taxon>
        <taxon>Bacillati</taxon>
        <taxon>Mycoplasmatota</taxon>
        <taxon>Mollicutes</taxon>
        <taxon>Acholeplasmatales</taxon>
        <taxon>Acholeplasmataceae</taxon>
        <taxon>Candidatus Phytoplasma</taxon>
        <taxon>16SrI (Aster yellows group)</taxon>
    </lineage>
</organism>
<evidence type="ECO:0000313" key="7">
    <source>
        <dbReference type="EMBL" id="QBF23690.1"/>
    </source>
</evidence>
<keyword evidence="4 5" id="KW-0804">Transcription</keyword>
<dbReference type="PANTHER" id="PTHR34824">
    <property type="entry name" value="HEAT-INDUCIBLE TRANSCRIPTION REPRESSOR HRCA"/>
    <property type="match status" value="1"/>
</dbReference>
<evidence type="ECO:0000256" key="1">
    <source>
        <dbReference type="ARBA" id="ARBA00022491"/>
    </source>
</evidence>
<dbReference type="Proteomes" id="UP000289726">
    <property type="component" value="Chromosome"/>
</dbReference>
<dbReference type="HAMAP" id="MF_00081">
    <property type="entry name" value="HrcA"/>
    <property type="match status" value="1"/>
</dbReference>
<dbReference type="SUPFAM" id="SSF55781">
    <property type="entry name" value="GAF domain-like"/>
    <property type="match status" value="1"/>
</dbReference>
<dbReference type="Pfam" id="PF01628">
    <property type="entry name" value="HrcA"/>
    <property type="match status" value="1"/>
</dbReference>
<dbReference type="GO" id="GO:0003677">
    <property type="term" value="F:DNA binding"/>
    <property type="evidence" value="ECO:0007669"/>
    <property type="project" value="InterPro"/>
</dbReference>
<sequence length="344" mass="39233">MMNMLSDRKKLILKAVVENYSQKGQPVGSKLLTHLPYLKFASATIRYDMVQLEKEGFLQKNHTSSGRVPSFKGYTYYLNHLLTRDHDVACMFESIDKVIQKKRFCKGQVIKEALNLLNNLTNYTAMAIGSDIFNNSKITKIDFIPLNSTQAVILIITDKGNVQHQNISLDQTKEISIYDLKDVVQVANDLLTDKFLSEAANIIQSDFFKQTIAKYICFQEQLIALFMEAFSSFASENLYFSGVSKMLEKPELSNPEIIKKFMGLLERKELLKIMLNQDSLSFKFSDGLQLTPLKDCMILSIPFDVNPNEKGRIAVVGPSWMKYPKVIPILEYLAVHLSKLNDQE</sequence>
<dbReference type="AlphaFoldDB" id="A0A4P6MA62"/>
<dbReference type="RefSeq" id="WP_130427358.1">
    <property type="nucleotide sequence ID" value="NZ_CP035949.1"/>
</dbReference>
<name>A0A4P6MA62_9MOLU</name>